<dbReference type="Pfam" id="PF02142">
    <property type="entry name" value="MGS"/>
    <property type="match status" value="1"/>
</dbReference>
<comment type="pathway">
    <text evidence="1 8">Purine metabolism; IMP biosynthesis via de novo pathway; IMP from 5-formamido-1-(5-phospho-D-ribosyl)imidazole-4-carboxamide: step 1/1.</text>
</comment>
<dbReference type="SUPFAM" id="SSF53927">
    <property type="entry name" value="Cytidine deaminase-like"/>
    <property type="match status" value="1"/>
</dbReference>
<dbReference type="PANTHER" id="PTHR11692:SF0">
    <property type="entry name" value="BIFUNCTIONAL PURINE BIOSYNTHESIS PROTEIN ATIC"/>
    <property type="match status" value="1"/>
</dbReference>
<dbReference type="NCBIfam" id="NF002049">
    <property type="entry name" value="PRK00881.1"/>
    <property type="match status" value="1"/>
</dbReference>
<keyword evidence="11" id="KW-1185">Reference proteome</keyword>
<dbReference type="Gene3D" id="3.40.50.1380">
    <property type="entry name" value="Methylglyoxal synthase-like domain"/>
    <property type="match status" value="1"/>
</dbReference>
<accession>A0ABW2UNA0</accession>
<keyword evidence="6 8" id="KW-0378">Hydrolase</keyword>
<comment type="domain">
    <text evidence="8">The IMP cyclohydrolase activity resides in the N-terminal region.</text>
</comment>
<comment type="similarity">
    <text evidence="3 8">Belongs to the PurH family.</text>
</comment>
<comment type="catalytic activity">
    <reaction evidence="8">
        <text>IMP + H2O = 5-formamido-1-(5-phospho-D-ribosyl)imidazole-4-carboxamide</text>
        <dbReference type="Rhea" id="RHEA:18445"/>
        <dbReference type="ChEBI" id="CHEBI:15377"/>
        <dbReference type="ChEBI" id="CHEBI:58053"/>
        <dbReference type="ChEBI" id="CHEBI:58467"/>
        <dbReference type="EC" id="3.5.4.10"/>
    </reaction>
</comment>
<sequence>MTNLVPIGRALISVSDKTGLIDFARALADRGVDLISTGGTAAALRLAGLAVRDVSEVTGFPEMMDGRVKTLHPMVHGGLLALRDDDEHLVAMAAHGIEPIDLLVVNLYPFEQTVAAGGSHADCVENIDIGGPAMIRAAAKNHGFVSVVVDPEDYAPLLDEMAAQDGATRLTFRQHLAQKAYGRTAAYDAAVSNWMAGAIGETAPRRRTFAGTLRQTLRYGENPHQAAAFYTDGSDRPGVATARQWQGKELSYNNINDTDAAFELVSEFLPGDGPACAIIKHANPCGVARGETLIDAYRRAYDCDRTSAFGGIVALNRPLDGPTAEEITGIFTEVVIAPGADEAARAVFAARKNLRLLTTDGLPNPRQPGLAIRQVSGGFLVQDKDTGFLSDGHLRTVTRRTPTAQELSDLLFAWKVAKHVKSNAIVYVRDGATVGVGAGQMSRIDSTRIAARKAEDMAEALGLAEPLTRGSVVASDAFFPFPDGLLAAAEAGATAVIQPGGSMRDAEVIAAADEAGLAMVFTGMRHFRH</sequence>
<dbReference type="NCBIfam" id="TIGR00355">
    <property type="entry name" value="purH"/>
    <property type="match status" value="1"/>
</dbReference>
<dbReference type="SMART" id="SM00851">
    <property type="entry name" value="MGS"/>
    <property type="match status" value="1"/>
</dbReference>
<keyword evidence="7 8" id="KW-0511">Multifunctional enzyme</keyword>
<dbReference type="Gene3D" id="3.40.140.20">
    <property type="match status" value="2"/>
</dbReference>
<keyword evidence="4 8" id="KW-0808">Transferase</keyword>
<dbReference type="EC" id="2.1.2.3" evidence="8"/>
<dbReference type="InterPro" id="IPR036914">
    <property type="entry name" value="MGS-like_dom_sf"/>
</dbReference>
<dbReference type="Proteomes" id="UP001596516">
    <property type="component" value="Unassembled WGS sequence"/>
</dbReference>
<dbReference type="GO" id="GO:0003937">
    <property type="term" value="F:IMP cyclohydrolase activity"/>
    <property type="evidence" value="ECO:0007669"/>
    <property type="project" value="UniProtKB-EC"/>
</dbReference>
<evidence type="ECO:0000256" key="4">
    <source>
        <dbReference type="ARBA" id="ARBA00022679"/>
    </source>
</evidence>
<dbReference type="EC" id="3.5.4.10" evidence="8"/>
<comment type="pathway">
    <text evidence="2 8">Purine metabolism; IMP biosynthesis via de novo pathway; 5-formamido-1-(5-phospho-D-ribosyl)imidazole-4-carboxamide from 5-amino-1-(5-phospho-D-ribosyl)imidazole-4-carboxamide (10-formyl THF route): step 1/1.</text>
</comment>
<dbReference type="SUPFAM" id="SSF52335">
    <property type="entry name" value="Methylglyoxal synthase-like"/>
    <property type="match status" value="1"/>
</dbReference>
<protein>
    <recommendedName>
        <fullName evidence="8">Bifunctional purine biosynthesis protein PurH</fullName>
    </recommendedName>
    <domain>
        <recommendedName>
            <fullName evidence="8">Phosphoribosylaminoimidazolecarboxamide formyltransferase</fullName>
            <ecNumber evidence="8">2.1.2.3</ecNumber>
        </recommendedName>
        <alternativeName>
            <fullName evidence="8">AICAR transformylase</fullName>
        </alternativeName>
    </domain>
    <domain>
        <recommendedName>
            <fullName evidence="8">IMP cyclohydrolase</fullName>
            <ecNumber evidence="8">3.5.4.10</ecNumber>
        </recommendedName>
        <alternativeName>
            <fullName evidence="8">ATIC</fullName>
        </alternativeName>
        <alternativeName>
            <fullName evidence="8">IMP synthase</fullName>
        </alternativeName>
        <alternativeName>
            <fullName evidence="8">Inosinicase</fullName>
        </alternativeName>
    </domain>
</protein>
<dbReference type="InterPro" id="IPR002695">
    <property type="entry name" value="PurH-like"/>
</dbReference>
<feature type="domain" description="MGS-like" evidence="9">
    <location>
        <begin position="2"/>
        <end position="149"/>
    </location>
</feature>
<proteinExistence type="inferred from homology"/>
<dbReference type="PROSITE" id="PS51855">
    <property type="entry name" value="MGS"/>
    <property type="match status" value="1"/>
</dbReference>
<dbReference type="PANTHER" id="PTHR11692">
    <property type="entry name" value="BIFUNCTIONAL PURINE BIOSYNTHESIS PROTEIN PURH"/>
    <property type="match status" value="1"/>
</dbReference>
<dbReference type="EMBL" id="JBHTFQ010000009">
    <property type="protein sequence ID" value="MFC7705733.1"/>
    <property type="molecule type" value="Genomic_DNA"/>
</dbReference>
<name>A0ABW2UNA0_9RHOB</name>
<reference evidence="11" key="1">
    <citation type="journal article" date="2019" name="Int. J. Syst. Evol. Microbiol.">
        <title>The Global Catalogue of Microorganisms (GCM) 10K type strain sequencing project: providing services to taxonomists for standard genome sequencing and annotation.</title>
        <authorList>
            <consortium name="The Broad Institute Genomics Platform"/>
            <consortium name="The Broad Institute Genome Sequencing Center for Infectious Disease"/>
            <person name="Wu L."/>
            <person name="Ma J."/>
        </authorList>
    </citation>
    <scope>NUCLEOTIDE SEQUENCE [LARGE SCALE GENOMIC DNA]</scope>
    <source>
        <strain evidence="11">CGMCC 1.12750</strain>
    </source>
</reference>
<dbReference type="InterPro" id="IPR016193">
    <property type="entry name" value="Cytidine_deaminase-like"/>
</dbReference>
<comment type="caution">
    <text evidence="10">The sequence shown here is derived from an EMBL/GenBank/DDBJ whole genome shotgun (WGS) entry which is preliminary data.</text>
</comment>
<keyword evidence="5 8" id="KW-0658">Purine biosynthesis</keyword>
<evidence type="ECO:0000313" key="10">
    <source>
        <dbReference type="EMBL" id="MFC7705733.1"/>
    </source>
</evidence>
<evidence type="ECO:0000256" key="3">
    <source>
        <dbReference type="ARBA" id="ARBA00007667"/>
    </source>
</evidence>
<dbReference type="GO" id="GO:0004643">
    <property type="term" value="F:phosphoribosylaminoimidazolecarboxamide formyltransferase activity"/>
    <property type="evidence" value="ECO:0007669"/>
    <property type="project" value="UniProtKB-EC"/>
</dbReference>
<evidence type="ECO:0000256" key="7">
    <source>
        <dbReference type="ARBA" id="ARBA00023268"/>
    </source>
</evidence>
<dbReference type="CDD" id="cd01421">
    <property type="entry name" value="IMPCH"/>
    <property type="match status" value="1"/>
</dbReference>
<dbReference type="RefSeq" id="WP_377405932.1">
    <property type="nucleotide sequence ID" value="NZ_JBHTFQ010000009.1"/>
</dbReference>
<gene>
    <name evidence="8 10" type="primary">purH</name>
    <name evidence="10" type="ORF">ACFQXB_16205</name>
</gene>
<evidence type="ECO:0000259" key="9">
    <source>
        <dbReference type="PROSITE" id="PS51855"/>
    </source>
</evidence>
<dbReference type="HAMAP" id="MF_00139">
    <property type="entry name" value="PurH"/>
    <property type="match status" value="1"/>
</dbReference>
<dbReference type="SMART" id="SM00798">
    <property type="entry name" value="AICARFT_IMPCHas"/>
    <property type="match status" value="1"/>
</dbReference>
<evidence type="ECO:0000313" key="11">
    <source>
        <dbReference type="Proteomes" id="UP001596516"/>
    </source>
</evidence>
<comment type="catalytic activity">
    <reaction evidence="8">
        <text>(6R)-10-formyltetrahydrofolate + 5-amino-1-(5-phospho-beta-D-ribosyl)imidazole-4-carboxamide = 5-formamido-1-(5-phospho-D-ribosyl)imidazole-4-carboxamide + (6S)-5,6,7,8-tetrahydrofolate</text>
        <dbReference type="Rhea" id="RHEA:22192"/>
        <dbReference type="ChEBI" id="CHEBI:57453"/>
        <dbReference type="ChEBI" id="CHEBI:58467"/>
        <dbReference type="ChEBI" id="CHEBI:58475"/>
        <dbReference type="ChEBI" id="CHEBI:195366"/>
        <dbReference type="EC" id="2.1.2.3"/>
    </reaction>
</comment>
<dbReference type="InterPro" id="IPR011607">
    <property type="entry name" value="MGS-like_dom"/>
</dbReference>
<evidence type="ECO:0000256" key="5">
    <source>
        <dbReference type="ARBA" id="ARBA00022755"/>
    </source>
</evidence>
<dbReference type="PIRSF" id="PIRSF000414">
    <property type="entry name" value="AICARFT_IMPCHas"/>
    <property type="match status" value="1"/>
</dbReference>
<evidence type="ECO:0000256" key="2">
    <source>
        <dbReference type="ARBA" id="ARBA00004954"/>
    </source>
</evidence>
<evidence type="ECO:0000256" key="8">
    <source>
        <dbReference type="HAMAP-Rule" id="MF_00139"/>
    </source>
</evidence>
<evidence type="ECO:0000256" key="6">
    <source>
        <dbReference type="ARBA" id="ARBA00022801"/>
    </source>
</evidence>
<dbReference type="InterPro" id="IPR024051">
    <property type="entry name" value="AICAR_Tfase_dup_dom_sf"/>
</dbReference>
<dbReference type="Pfam" id="PF01808">
    <property type="entry name" value="AICARFT_IMPCHas"/>
    <property type="match status" value="1"/>
</dbReference>
<evidence type="ECO:0000256" key="1">
    <source>
        <dbReference type="ARBA" id="ARBA00004844"/>
    </source>
</evidence>
<organism evidence="10 11">
    <name type="scientific">Plastorhodobacter daqingensis</name>
    <dbReference type="NCBI Taxonomy" id="1387281"/>
    <lineage>
        <taxon>Bacteria</taxon>
        <taxon>Pseudomonadati</taxon>
        <taxon>Pseudomonadota</taxon>
        <taxon>Alphaproteobacteria</taxon>
        <taxon>Rhodobacterales</taxon>
        <taxon>Paracoccaceae</taxon>
        <taxon>Plastorhodobacter</taxon>
    </lineage>
</organism>